<protein>
    <submittedName>
        <fullName evidence="1">Uncharacterized protein</fullName>
    </submittedName>
</protein>
<dbReference type="AlphaFoldDB" id="A0A6G1J2V9"/>
<sequence>MCWDPRGNQNSVSVRPQLHARKLGRGVMYWVICGDSIGFRLRCNTVVTDSNFVLPPPMTGFRGAGQKTCWTLCCMEPAKAGRKQQKHDVGSGETGGLQAHPLWLPALQARIFFHMGRMHVSANACSCIIAHMHMMGNRQSPSFSRSPRETVRGLATRIFPLRNVGDTVGLATCSHHESSASDSTSRGFECHVWESEAFLDGW</sequence>
<reference evidence="1" key="1">
    <citation type="journal article" date="2020" name="Stud. Mycol.">
        <title>101 Dothideomycetes genomes: a test case for predicting lifestyles and emergence of pathogens.</title>
        <authorList>
            <person name="Haridas S."/>
            <person name="Albert R."/>
            <person name="Binder M."/>
            <person name="Bloem J."/>
            <person name="Labutti K."/>
            <person name="Salamov A."/>
            <person name="Andreopoulos B."/>
            <person name="Baker S."/>
            <person name="Barry K."/>
            <person name="Bills G."/>
            <person name="Bluhm B."/>
            <person name="Cannon C."/>
            <person name="Castanera R."/>
            <person name="Culley D."/>
            <person name="Daum C."/>
            <person name="Ezra D."/>
            <person name="Gonzalez J."/>
            <person name="Henrissat B."/>
            <person name="Kuo A."/>
            <person name="Liang C."/>
            <person name="Lipzen A."/>
            <person name="Lutzoni F."/>
            <person name="Magnuson J."/>
            <person name="Mondo S."/>
            <person name="Nolan M."/>
            <person name="Ohm R."/>
            <person name="Pangilinan J."/>
            <person name="Park H.-J."/>
            <person name="Ramirez L."/>
            <person name="Alfaro M."/>
            <person name="Sun H."/>
            <person name="Tritt A."/>
            <person name="Yoshinaga Y."/>
            <person name="Zwiers L.-H."/>
            <person name="Turgeon B."/>
            <person name="Goodwin S."/>
            <person name="Spatafora J."/>
            <person name="Crous P."/>
            <person name="Grigoriev I."/>
        </authorList>
    </citation>
    <scope>NUCLEOTIDE SEQUENCE</scope>
    <source>
        <strain evidence="1">CBS 122367</strain>
    </source>
</reference>
<gene>
    <name evidence="1" type="ORF">K458DRAFT_33417</name>
</gene>
<proteinExistence type="predicted"/>
<dbReference type="EMBL" id="MU005581">
    <property type="protein sequence ID" value="KAF2684565.1"/>
    <property type="molecule type" value="Genomic_DNA"/>
</dbReference>
<organism evidence="1 2">
    <name type="scientific">Lentithecium fluviatile CBS 122367</name>
    <dbReference type="NCBI Taxonomy" id="1168545"/>
    <lineage>
        <taxon>Eukaryota</taxon>
        <taxon>Fungi</taxon>
        <taxon>Dikarya</taxon>
        <taxon>Ascomycota</taxon>
        <taxon>Pezizomycotina</taxon>
        <taxon>Dothideomycetes</taxon>
        <taxon>Pleosporomycetidae</taxon>
        <taxon>Pleosporales</taxon>
        <taxon>Massarineae</taxon>
        <taxon>Lentitheciaceae</taxon>
        <taxon>Lentithecium</taxon>
    </lineage>
</organism>
<dbReference type="Proteomes" id="UP000799291">
    <property type="component" value="Unassembled WGS sequence"/>
</dbReference>
<evidence type="ECO:0000313" key="1">
    <source>
        <dbReference type="EMBL" id="KAF2684565.1"/>
    </source>
</evidence>
<accession>A0A6G1J2V9</accession>
<name>A0A6G1J2V9_9PLEO</name>
<evidence type="ECO:0000313" key="2">
    <source>
        <dbReference type="Proteomes" id="UP000799291"/>
    </source>
</evidence>
<keyword evidence="2" id="KW-1185">Reference proteome</keyword>